<feature type="non-terminal residue" evidence="1">
    <location>
        <position position="1"/>
    </location>
</feature>
<evidence type="ECO:0000313" key="1">
    <source>
        <dbReference type="EMBL" id="BAT85260.1"/>
    </source>
</evidence>
<sequence length="122" mass="13410">LFPVSQFFFSLAHQPLSALHLSFLRNSTFPFPCSGLAKAQILVCTEVDSQGSSSRHPGRVFFSSFAMVRARKAGKLHSLFSLSHAEPRTQAMGVAACTGKFFPLLLWVQGSNQNRELPSLLL</sequence>
<reference evidence="1 2" key="1">
    <citation type="journal article" date="2015" name="Sci. Rep.">
        <title>The power of single molecule real-time sequencing technology in the de novo assembly of a eukaryotic genome.</title>
        <authorList>
            <person name="Sakai H."/>
            <person name="Naito K."/>
            <person name="Ogiso-Tanaka E."/>
            <person name="Takahashi Y."/>
            <person name="Iseki K."/>
            <person name="Muto C."/>
            <person name="Satou K."/>
            <person name="Teruya K."/>
            <person name="Shiroma A."/>
            <person name="Shimoji M."/>
            <person name="Hirano T."/>
            <person name="Itoh T."/>
            <person name="Kaga A."/>
            <person name="Tomooka N."/>
        </authorList>
    </citation>
    <scope>NUCLEOTIDE SEQUENCE [LARGE SCALE GENOMIC DNA]</scope>
    <source>
        <strain evidence="2">cv. Shumari</strain>
    </source>
</reference>
<dbReference type="EMBL" id="AP015037">
    <property type="protein sequence ID" value="BAT85260.1"/>
    <property type="molecule type" value="Genomic_DNA"/>
</dbReference>
<evidence type="ECO:0000313" key="2">
    <source>
        <dbReference type="Proteomes" id="UP000291084"/>
    </source>
</evidence>
<accession>A0A0S3RXD9</accession>
<dbReference type="Proteomes" id="UP000291084">
    <property type="component" value="Chromosome 4"/>
</dbReference>
<protein>
    <submittedName>
        <fullName evidence="1">Uncharacterized protein</fullName>
    </submittedName>
</protein>
<keyword evidence="2" id="KW-1185">Reference proteome</keyword>
<gene>
    <name evidence="1" type="primary">Vigan.04G278700</name>
    <name evidence="1" type="ORF">VIGAN_04278700</name>
</gene>
<dbReference type="AlphaFoldDB" id="A0A0S3RXD9"/>
<organism evidence="1 2">
    <name type="scientific">Vigna angularis var. angularis</name>
    <dbReference type="NCBI Taxonomy" id="157739"/>
    <lineage>
        <taxon>Eukaryota</taxon>
        <taxon>Viridiplantae</taxon>
        <taxon>Streptophyta</taxon>
        <taxon>Embryophyta</taxon>
        <taxon>Tracheophyta</taxon>
        <taxon>Spermatophyta</taxon>
        <taxon>Magnoliopsida</taxon>
        <taxon>eudicotyledons</taxon>
        <taxon>Gunneridae</taxon>
        <taxon>Pentapetalae</taxon>
        <taxon>rosids</taxon>
        <taxon>fabids</taxon>
        <taxon>Fabales</taxon>
        <taxon>Fabaceae</taxon>
        <taxon>Papilionoideae</taxon>
        <taxon>50 kb inversion clade</taxon>
        <taxon>NPAAA clade</taxon>
        <taxon>indigoferoid/millettioid clade</taxon>
        <taxon>Phaseoleae</taxon>
        <taxon>Vigna</taxon>
    </lineage>
</organism>
<name>A0A0S3RXD9_PHAAN</name>
<proteinExistence type="predicted"/>